<organism evidence="4">
    <name type="scientific">Eucalyptus grandis</name>
    <name type="common">Flooded gum</name>
    <dbReference type="NCBI Taxonomy" id="71139"/>
    <lineage>
        <taxon>Eukaryota</taxon>
        <taxon>Viridiplantae</taxon>
        <taxon>Streptophyta</taxon>
        <taxon>Embryophyta</taxon>
        <taxon>Tracheophyta</taxon>
        <taxon>Spermatophyta</taxon>
        <taxon>Magnoliopsida</taxon>
        <taxon>eudicotyledons</taxon>
        <taxon>Gunneridae</taxon>
        <taxon>Pentapetalae</taxon>
        <taxon>rosids</taxon>
        <taxon>malvids</taxon>
        <taxon>Myrtales</taxon>
        <taxon>Myrtaceae</taxon>
        <taxon>Myrtoideae</taxon>
        <taxon>Eucalypteae</taxon>
        <taxon>Eucalyptus</taxon>
    </lineage>
</organism>
<evidence type="ECO:0000259" key="2">
    <source>
        <dbReference type="Pfam" id="PF19160"/>
    </source>
</evidence>
<dbReference type="InterPro" id="IPR059003">
    <property type="entry name" value="At1g61900_C"/>
</dbReference>
<dbReference type="InterPro" id="IPR043891">
    <property type="entry name" value="SPARK"/>
</dbReference>
<evidence type="ECO:0000313" key="4">
    <source>
        <dbReference type="EMBL" id="KCW89407.1"/>
    </source>
</evidence>
<protein>
    <recommendedName>
        <fullName evidence="5">SPARK domain-containing protein</fullName>
    </recommendedName>
</protein>
<evidence type="ECO:0000256" key="1">
    <source>
        <dbReference type="SAM" id="SignalP"/>
    </source>
</evidence>
<keyword evidence="1" id="KW-0732">Signal</keyword>
<dbReference type="AlphaFoldDB" id="A0A059DFS7"/>
<feature type="chain" id="PRO_5001576219" description="SPARK domain-containing protein" evidence="1">
    <location>
        <begin position="32"/>
        <end position="453"/>
    </location>
</feature>
<evidence type="ECO:0000259" key="3">
    <source>
        <dbReference type="Pfam" id="PF26584"/>
    </source>
</evidence>
<accession>A0A059DFS7</accession>
<dbReference type="STRING" id="71139.A0A059DFS7"/>
<reference evidence="4" key="1">
    <citation type="submission" date="2013-07" db="EMBL/GenBank/DDBJ databases">
        <title>The genome of Eucalyptus grandis.</title>
        <authorList>
            <person name="Schmutz J."/>
            <person name="Hayes R."/>
            <person name="Myburg A."/>
            <person name="Tuskan G."/>
            <person name="Grattapaglia D."/>
            <person name="Rokhsar D.S."/>
        </authorList>
    </citation>
    <scope>NUCLEOTIDE SEQUENCE</scope>
    <source>
        <tissue evidence="4">Leaf extractions</tissue>
    </source>
</reference>
<dbReference type="PANTHER" id="PTHR33831">
    <property type="entry name" value="GPI-ANCHORED PROTEIN"/>
    <property type="match status" value="1"/>
</dbReference>
<dbReference type="Pfam" id="PF26584">
    <property type="entry name" value="At1g61900"/>
    <property type="match status" value="1"/>
</dbReference>
<name>A0A059DFS7_EUCGR</name>
<sequence>MRARLGGGLAPRRVLLAILCLNVSYSSSVLGDEHNALVSIKGSAVTPKISPSAEPQPFLPSLAPAPLMPFTNATVPKLSGLCSLNFSVAQSIMSITATDCWASFAPYLANVVCCPQFDATLVILMGQSSKNSGMLALNATHSNHCLSDVLTILEAQGANATLQSICSVSPANLTAASCPITDVNEFESSVDTSRLLTACQKIDPVKECCDQTCQNAILDAAQKLSLNGLSSSDGNPISPGHSNNVDDCKNIVLRWLASKLDPSSGNSVLRGLSNCNTNKVCPLKFPNITTISKECEGLISDQTDCCEAMESYVSHLQEQSFLTNLQALNCATYLGMKLQQANVSKNLYNLCHINLKDFSLQALSKESGCLLPSLPSDATFDQMSGVSFICDLNDNIAAPWPSSTSLIPLPSCNKTAGKIPALPKTSSAHRGACIENLLVTLLFATLLFLKMPP</sequence>
<dbReference type="OMA" id="NISKECG"/>
<evidence type="ECO:0008006" key="5">
    <source>
        <dbReference type="Google" id="ProtNLM"/>
    </source>
</evidence>
<dbReference type="InParanoid" id="A0A059DFS7"/>
<dbReference type="PANTHER" id="PTHR33831:SF8">
    <property type="entry name" value="SPARK DOMAIN-CONTAINING PROTEIN"/>
    <property type="match status" value="1"/>
</dbReference>
<dbReference type="Pfam" id="PF19160">
    <property type="entry name" value="SPARK"/>
    <property type="match status" value="1"/>
</dbReference>
<feature type="domain" description="At1g61900-like C-terminal" evidence="3">
    <location>
        <begin position="279"/>
        <end position="352"/>
    </location>
</feature>
<dbReference type="InterPro" id="IPR040336">
    <property type="entry name" value="At1g61900-like"/>
</dbReference>
<proteinExistence type="predicted"/>
<feature type="domain" description="SPARK" evidence="2">
    <location>
        <begin position="79"/>
        <end position="240"/>
    </location>
</feature>
<dbReference type="Gramene" id="KCW89407">
    <property type="protein sequence ID" value="KCW89407"/>
    <property type="gene ID" value="EUGRSUZ_A01709"/>
</dbReference>
<gene>
    <name evidence="4" type="ORF">EUGRSUZ_A01709</name>
</gene>
<dbReference type="EMBL" id="KK198753">
    <property type="protein sequence ID" value="KCW89407.1"/>
    <property type="molecule type" value="Genomic_DNA"/>
</dbReference>
<feature type="signal peptide" evidence="1">
    <location>
        <begin position="1"/>
        <end position="31"/>
    </location>
</feature>